<organism evidence="1 2">
    <name type="scientific">Purpureocillium lilacinum</name>
    <name type="common">Paecilomyces lilacinus</name>
    <dbReference type="NCBI Taxonomy" id="33203"/>
    <lineage>
        <taxon>Eukaryota</taxon>
        <taxon>Fungi</taxon>
        <taxon>Dikarya</taxon>
        <taxon>Ascomycota</taxon>
        <taxon>Pezizomycotina</taxon>
        <taxon>Sordariomycetes</taxon>
        <taxon>Hypocreomycetidae</taxon>
        <taxon>Hypocreales</taxon>
        <taxon>Ophiocordycipitaceae</taxon>
        <taxon>Purpureocillium</taxon>
    </lineage>
</organism>
<gene>
    <name evidence="1" type="ORF">PCL_12077</name>
</gene>
<proteinExistence type="predicted"/>
<evidence type="ECO:0000313" key="2">
    <source>
        <dbReference type="Proteomes" id="UP000245956"/>
    </source>
</evidence>
<evidence type="ECO:0000313" key="1">
    <source>
        <dbReference type="EMBL" id="PWI64176.1"/>
    </source>
</evidence>
<dbReference type="EMBL" id="LCWV01000084">
    <property type="protein sequence ID" value="PWI64176.1"/>
    <property type="molecule type" value="Genomic_DNA"/>
</dbReference>
<comment type="caution">
    <text evidence="1">The sequence shown here is derived from an EMBL/GenBank/DDBJ whole genome shotgun (WGS) entry which is preliminary data.</text>
</comment>
<protein>
    <submittedName>
        <fullName evidence="1">Uncharacterized protein</fullName>
    </submittedName>
</protein>
<sequence length="152" mass="17524">MSENNNMNMACSTKPDWWQTVMLWRDNVDEPKSDEETSASQQLSPLLQTNKQLSLLTLQKACRGDGIGVLEDVRAHGLEEWRTVELNLLYEVMGKHRANIWKQVSNQERSIAGGLYHKALDITRLCDKVRLELLWRMQVTQIPQGWGQTSNE</sequence>
<accession>A0A2U3DPK4</accession>
<dbReference type="AlphaFoldDB" id="A0A2U3DPK4"/>
<name>A0A2U3DPK4_PURLI</name>
<dbReference type="Proteomes" id="UP000245956">
    <property type="component" value="Unassembled WGS sequence"/>
</dbReference>
<reference evidence="1 2" key="1">
    <citation type="journal article" date="2016" name="Front. Microbiol.">
        <title>Genome and transcriptome sequences reveal the specific parasitism of the nematophagous Purpureocillium lilacinum 36-1.</title>
        <authorList>
            <person name="Xie J."/>
            <person name="Li S."/>
            <person name="Mo C."/>
            <person name="Xiao X."/>
            <person name="Peng D."/>
            <person name="Wang G."/>
            <person name="Xiao Y."/>
        </authorList>
    </citation>
    <scope>NUCLEOTIDE SEQUENCE [LARGE SCALE GENOMIC DNA]</scope>
    <source>
        <strain evidence="1 2">36-1</strain>
    </source>
</reference>